<organism evidence="2 3">
    <name type="scientific">Clohesyomyces aquaticus</name>
    <dbReference type="NCBI Taxonomy" id="1231657"/>
    <lineage>
        <taxon>Eukaryota</taxon>
        <taxon>Fungi</taxon>
        <taxon>Dikarya</taxon>
        <taxon>Ascomycota</taxon>
        <taxon>Pezizomycotina</taxon>
        <taxon>Dothideomycetes</taxon>
        <taxon>Pleosporomycetidae</taxon>
        <taxon>Pleosporales</taxon>
        <taxon>Lindgomycetaceae</taxon>
        <taxon>Clohesyomyces</taxon>
    </lineage>
</organism>
<feature type="non-terminal residue" evidence="2">
    <location>
        <position position="323"/>
    </location>
</feature>
<dbReference type="EMBL" id="MCFA01000011">
    <property type="protein sequence ID" value="ORY17667.1"/>
    <property type="molecule type" value="Genomic_DNA"/>
</dbReference>
<protein>
    <submittedName>
        <fullName evidence="2">Heterokaryon incompatibility protein-domain-containing protein</fullName>
    </submittedName>
</protein>
<dbReference type="STRING" id="1231657.A0A1Y2A5S6"/>
<dbReference type="PANTHER" id="PTHR33112">
    <property type="entry name" value="DOMAIN PROTEIN, PUTATIVE-RELATED"/>
    <property type="match status" value="1"/>
</dbReference>
<dbReference type="Pfam" id="PF06985">
    <property type="entry name" value="HET"/>
    <property type="match status" value="1"/>
</dbReference>
<dbReference type="PANTHER" id="PTHR33112:SF16">
    <property type="entry name" value="HETEROKARYON INCOMPATIBILITY DOMAIN-CONTAINING PROTEIN"/>
    <property type="match status" value="1"/>
</dbReference>
<feature type="non-terminal residue" evidence="2">
    <location>
        <position position="1"/>
    </location>
</feature>
<dbReference type="OrthoDB" id="5362512at2759"/>
<name>A0A1Y2A5S6_9PLEO</name>
<proteinExistence type="predicted"/>
<accession>A0A1Y2A5S6</accession>
<sequence>HHHDECLDKDLRPMPTRVLDVGQKDSTIKLVEARERSGTFIALSHCWGGTQGFRTTAETIEHFKSGFDIEEAPATFQDAIIVTRLLGIPYLWIDSLCIIQDDPADWDEESSRMGSVYSFSYLTIAASRAASDSEGFLKPRQHVQHLLRINSPELQPADIYLRLKNTRNSYNELQSSGFREAEPLDLRAWTLQERWLSKRILDFRTGEVTWWCQKHGKKESAMEQSSENASLLDPTKLYSRGSYLGWYSLLEDYTRRSITFVSDIFPALSGLAAMVAQHDKTTYLAGLWWEDMALGLCWHVSSQSSSSRDPYTAPTWSWASVDG</sequence>
<dbReference type="Proteomes" id="UP000193144">
    <property type="component" value="Unassembled WGS sequence"/>
</dbReference>
<gene>
    <name evidence="2" type="ORF">BCR34DRAFT_446655</name>
</gene>
<evidence type="ECO:0000313" key="3">
    <source>
        <dbReference type="Proteomes" id="UP000193144"/>
    </source>
</evidence>
<evidence type="ECO:0000259" key="1">
    <source>
        <dbReference type="Pfam" id="PF06985"/>
    </source>
</evidence>
<feature type="domain" description="Heterokaryon incompatibility" evidence="1">
    <location>
        <begin position="40"/>
        <end position="193"/>
    </location>
</feature>
<dbReference type="InterPro" id="IPR010730">
    <property type="entry name" value="HET"/>
</dbReference>
<dbReference type="AlphaFoldDB" id="A0A1Y2A5S6"/>
<reference evidence="2 3" key="1">
    <citation type="submission" date="2016-07" db="EMBL/GenBank/DDBJ databases">
        <title>Pervasive Adenine N6-methylation of Active Genes in Fungi.</title>
        <authorList>
            <consortium name="DOE Joint Genome Institute"/>
            <person name="Mondo S.J."/>
            <person name="Dannebaum R.O."/>
            <person name="Kuo R.C."/>
            <person name="Labutti K."/>
            <person name="Haridas S."/>
            <person name="Kuo A."/>
            <person name="Salamov A."/>
            <person name="Ahrendt S.R."/>
            <person name="Lipzen A."/>
            <person name="Sullivan W."/>
            <person name="Andreopoulos W.B."/>
            <person name="Clum A."/>
            <person name="Lindquist E."/>
            <person name="Daum C."/>
            <person name="Ramamoorthy G.K."/>
            <person name="Gryganskyi A."/>
            <person name="Culley D."/>
            <person name="Magnuson J.K."/>
            <person name="James T.Y."/>
            <person name="O'Malley M.A."/>
            <person name="Stajich J.E."/>
            <person name="Spatafora J.W."/>
            <person name="Visel A."/>
            <person name="Grigoriev I.V."/>
        </authorList>
    </citation>
    <scope>NUCLEOTIDE SEQUENCE [LARGE SCALE GENOMIC DNA]</scope>
    <source>
        <strain evidence="2 3">CBS 115471</strain>
    </source>
</reference>
<keyword evidence="3" id="KW-1185">Reference proteome</keyword>
<comment type="caution">
    <text evidence="2">The sequence shown here is derived from an EMBL/GenBank/DDBJ whole genome shotgun (WGS) entry which is preliminary data.</text>
</comment>
<evidence type="ECO:0000313" key="2">
    <source>
        <dbReference type="EMBL" id="ORY17667.1"/>
    </source>
</evidence>